<name>A0A4D9F1F9_9SAUR</name>
<sequence length="123" mass="12777">MGGGAAARRGKGRELGPPRSQLPSHQCSELCRSGRSASCKLLPYPRGRGLLLPYLGQGAGEPAAEGEFRPALPHTQPLQFQLGLHLLGSSVKVLGSPPQLSRCLSTRTPGSPRSSSLPGAGWG</sequence>
<comment type="caution">
    <text evidence="2">The sequence shown here is derived from an EMBL/GenBank/DDBJ whole genome shotgun (WGS) entry which is preliminary data.</text>
</comment>
<evidence type="ECO:0000256" key="1">
    <source>
        <dbReference type="SAM" id="MobiDB-lite"/>
    </source>
</evidence>
<organism evidence="2 3">
    <name type="scientific">Platysternon megacephalum</name>
    <name type="common">big-headed turtle</name>
    <dbReference type="NCBI Taxonomy" id="55544"/>
    <lineage>
        <taxon>Eukaryota</taxon>
        <taxon>Metazoa</taxon>
        <taxon>Chordata</taxon>
        <taxon>Craniata</taxon>
        <taxon>Vertebrata</taxon>
        <taxon>Euteleostomi</taxon>
        <taxon>Archelosauria</taxon>
        <taxon>Testudinata</taxon>
        <taxon>Testudines</taxon>
        <taxon>Cryptodira</taxon>
        <taxon>Durocryptodira</taxon>
        <taxon>Testudinoidea</taxon>
        <taxon>Platysternidae</taxon>
        <taxon>Platysternon</taxon>
    </lineage>
</organism>
<feature type="compositionally biased region" description="Low complexity" evidence="1">
    <location>
        <begin position="104"/>
        <end position="123"/>
    </location>
</feature>
<proteinExistence type="predicted"/>
<evidence type="ECO:0000313" key="2">
    <source>
        <dbReference type="EMBL" id="TFK13188.1"/>
    </source>
</evidence>
<gene>
    <name evidence="2" type="ORF">DR999_PMT03129</name>
</gene>
<protein>
    <submittedName>
        <fullName evidence="2">Regulator of G-protein signaling 19-like</fullName>
    </submittedName>
</protein>
<feature type="region of interest" description="Disordered" evidence="1">
    <location>
        <begin position="1"/>
        <end position="27"/>
    </location>
</feature>
<reference evidence="2 3" key="1">
    <citation type="submission" date="2019-04" db="EMBL/GenBank/DDBJ databases">
        <title>Draft genome of the big-headed turtle Platysternon megacephalum.</title>
        <authorList>
            <person name="Gong S."/>
        </authorList>
    </citation>
    <scope>NUCLEOTIDE SEQUENCE [LARGE SCALE GENOMIC DNA]</scope>
    <source>
        <strain evidence="2">DO16091913</strain>
        <tissue evidence="2">Muscle</tissue>
    </source>
</reference>
<dbReference type="AlphaFoldDB" id="A0A4D9F1F9"/>
<feature type="region of interest" description="Disordered" evidence="1">
    <location>
        <begin position="98"/>
        <end position="123"/>
    </location>
</feature>
<keyword evidence="3" id="KW-1185">Reference proteome</keyword>
<dbReference type="EMBL" id="QXTE01000016">
    <property type="protein sequence ID" value="TFK13188.1"/>
    <property type="molecule type" value="Genomic_DNA"/>
</dbReference>
<reference evidence="2 3" key="2">
    <citation type="submission" date="2019-04" db="EMBL/GenBank/DDBJ databases">
        <title>The genome sequence of big-headed turtle.</title>
        <authorList>
            <person name="Gong S."/>
        </authorList>
    </citation>
    <scope>NUCLEOTIDE SEQUENCE [LARGE SCALE GENOMIC DNA]</scope>
    <source>
        <strain evidence="2">DO16091913</strain>
        <tissue evidence="2">Muscle</tissue>
    </source>
</reference>
<dbReference type="Proteomes" id="UP000297703">
    <property type="component" value="Unassembled WGS sequence"/>
</dbReference>
<accession>A0A4D9F1F9</accession>
<evidence type="ECO:0000313" key="3">
    <source>
        <dbReference type="Proteomes" id="UP000297703"/>
    </source>
</evidence>